<keyword evidence="3" id="KW-1185">Reference proteome</keyword>
<evidence type="ECO:0000313" key="2">
    <source>
        <dbReference type="EMBL" id="TCS36589.1"/>
    </source>
</evidence>
<evidence type="ECO:0000313" key="3">
    <source>
        <dbReference type="Proteomes" id="UP000295382"/>
    </source>
</evidence>
<gene>
    <name evidence="2" type="ORF">EDC30_106131</name>
</gene>
<evidence type="ECO:0000256" key="1">
    <source>
        <dbReference type="SAM" id="MobiDB-lite"/>
    </source>
</evidence>
<dbReference type="AlphaFoldDB" id="A0A4R3HYM7"/>
<dbReference type="Proteomes" id="UP000295382">
    <property type="component" value="Unassembled WGS sequence"/>
</dbReference>
<organism evidence="2 3">
    <name type="scientific">Paucimonas lemoignei</name>
    <name type="common">Pseudomonas lemoignei</name>
    <dbReference type="NCBI Taxonomy" id="29443"/>
    <lineage>
        <taxon>Bacteria</taxon>
        <taxon>Pseudomonadati</taxon>
        <taxon>Pseudomonadota</taxon>
        <taxon>Betaproteobacteria</taxon>
        <taxon>Burkholderiales</taxon>
        <taxon>Burkholderiaceae</taxon>
        <taxon>Paucimonas</taxon>
    </lineage>
</organism>
<reference evidence="2 3" key="1">
    <citation type="submission" date="2019-03" db="EMBL/GenBank/DDBJ databases">
        <title>Genomic Encyclopedia of Type Strains, Phase IV (KMG-IV): sequencing the most valuable type-strain genomes for metagenomic binning, comparative biology and taxonomic classification.</title>
        <authorList>
            <person name="Goeker M."/>
        </authorList>
    </citation>
    <scope>NUCLEOTIDE SEQUENCE [LARGE SCALE GENOMIC DNA]</scope>
    <source>
        <strain evidence="2 3">DSM 7445</strain>
    </source>
</reference>
<sequence length="81" mass="9145">MRPGWDWSRDRRLDRDWNRIRARRPAESQLRLTGPCSFQLAASLVWVAVESLPPAGLPLEGSDSPEAEKPALRQRPAIAGR</sequence>
<feature type="region of interest" description="Disordered" evidence="1">
    <location>
        <begin position="56"/>
        <end position="81"/>
    </location>
</feature>
<protein>
    <submittedName>
        <fullName evidence="2">Uncharacterized protein</fullName>
    </submittedName>
</protein>
<name>A0A4R3HYM7_PAULE</name>
<comment type="caution">
    <text evidence="2">The sequence shown here is derived from an EMBL/GenBank/DDBJ whole genome shotgun (WGS) entry which is preliminary data.</text>
</comment>
<proteinExistence type="predicted"/>
<dbReference type="EMBL" id="SLZQ01000006">
    <property type="protein sequence ID" value="TCS36589.1"/>
    <property type="molecule type" value="Genomic_DNA"/>
</dbReference>
<accession>A0A4R3HYM7</accession>